<keyword evidence="8" id="KW-0378">Hydrolase</keyword>
<dbReference type="InterPro" id="IPR000073">
    <property type="entry name" value="AB_hydrolase_1"/>
</dbReference>
<dbReference type="GO" id="GO:0004177">
    <property type="term" value="F:aminopeptidase activity"/>
    <property type="evidence" value="ECO:0007669"/>
    <property type="project" value="UniProtKB-KW"/>
</dbReference>
<dbReference type="PANTHER" id="PTHR43722:SF1">
    <property type="entry name" value="PROLINE IMINOPEPTIDASE"/>
    <property type="match status" value="1"/>
</dbReference>
<protein>
    <recommendedName>
        <fullName evidence="4">prolyl aminopeptidase</fullName>
        <ecNumber evidence="4">3.4.11.5</ecNumber>
    </recommendedName>
    <alternativeName>
        <fullName evidence="9">Prolyl aminopeptidase</fullName>
    </alternativeName>
</protein>
<sequence>MENIYKDKYLKYKNKYLNKDKKNFYNIVPPYNSGLLEVDNIHKIYYEESGNPNGKPIIVIHGGPGSGSGNKYSKFYDLSKNRLIAMDQRGCGKSLPFGELKNNTTWDLINDIEKLREYLKIDKWYITGGSWGSTLCLLYAIKHPNKILGIAISAICLLRQEEINWLYKKGGLSQIYPKEWEEFNNYIPENERDDLVKAYHKRLNSNDINLIKEASKYWSHYELNCVFFNQSDVKELNLEDYNLLIPLAKIESHYFINKAFLPSDNYILENIEIIKNIPMTIIQSRYDVICPFVSAYDLHKALPNSKLVISPSGGHSKGDYPTCNLYINEMKNLLEN</sequence>
<evidence type="ECO:0000256" key="4">
    <source>
        <dbReference type="ARBA" id="ARBA00012568"/>
    </source>
</evidence>
<dbReference type="PRINTS" id="PR00793">
    <property type="entry name" value="PROAMNOPTASE"/>
</dbReference>
<evidence type="ECO:0000313" key="11">
    <source>
        <dbReference type="EMBL" id="QHT73765.1"/>
    </source>
</evidence>
<dbReference type="Pfam" id="PF00561">
    <property type="entry name" value="Abhydrolase_1"/>
    <property type="match status" value="1"/>
</dbReference>
<dbReference type="GO" id="GO:0006508">
    <property type="term" value="P:proteolysis"/>
    <property type="evidence" value="ECO:0007669"/>
    <property type="project" value="UniProtKB-KW"/>
</dbReference>
<accession>A0A6C0H0T8</accession>
<dbReference type="EMBL" id="MN739831">
    <property type="protein sequence ID" value="QHT73765.1"/>
    <property type="molecule type" value="Genomic_DNA"/>
</dbReference>
<keyword evidence="6" id="KW-0963">Cytoplasm</keyword>
<dbReference type="PIRSF" id="PIRSF006431">
    <property type="entry name" value="Pept_S33"/>
    <property type="match status" value="1"/>
</dbReference>
<dbReference type="EC" id="3.4.11.5" evidence="4"/>
<name>A0A6C0H0T8_9ZZZZ</name>
<comment type="catalytic activity">
    <reaction evidence="1">
        <text>Release of N-terminal proline from a peptide.</text>
        <dbReference type="EC" id="3.4.11.5"/>
    </reaction>
</comment>
<dbReference type="SUPFAM" id="SSF53474">
    <property type="entry name" value="alpha/beta-Hydrolases"/>
    <property type="match status" value="1"/>
</dbReference>
<dbReference type="NCBIfam" id="TIGR01249">
    <property type="entry name" value="pro_imino_pep_1"/>
    <property type="match status" value="1"/>
</dbReference>
<evidence type="ECO:0000256" key="9">
    <source>
        <dbReference type="ARBA" id="ARBA00029605"/>
    </source>
</evidence>
<evidence type="ECO:0000259" key="10">
    <source>
        <dbReference type="Pfam" id="PF00561"/>
    </source>
</evidence>
<dbReference type="GO" id="GO:0005737">
    <property type="term" value="C:cytoplasm"/>
    <property type="evidence" value="ECO:0007669"/>
    <property type="project" value="UniProtKB-SubCell"/>
</dbReference>
<proteinExistence type="inferred from homology"/>
<dbReference type="PANTHER" id="PTHR43722">
    <property type="entry name" value="PROLINE IMINOPEPTIDASE"/>
    <property type="match status" value="1"/>
</dbReference>
<dbReference type="Gene3D" id="3.40.50.1820">
    <property type="entry name" value="alpha/beta hydrolase"/>
    <property type="match status" value="1"/>
</dbReference>
<feature type="domain" description="AB hydrolase-1" evidence="10">
    <location>
        <begin position="55"/>
        <end position="315"/>
    </location>
</feature>
<comment type="subcellular location">
    <subcellularLocation>
        <location evidence="2">Cytoplasm</location>
    </subcellularLocation>
</comment>
<keyword evidence="7" id="KW-0645">Protease</keyword>
<dbReference type="InterPro" id="IPR002410">
    <property type="entry name" value="Peptidase_S33"/>
</dbReference>
<evidence type="ECO:0000256" key="7">
    <source>
        <dbReference type="ARBA" id="ARBA00022670"/>
    </source>
</evidence>
<comment type="similarity">
    <text evidence="3">Belongs to the peptidase S33 family.</text>
</comment>
<evidence type="ECO:0000256" key="5">
    <source>
        <dbReference type="ARBA" id="ARBA00022438"/>
    </source>
</evidence>
<dbReference type="InterPro" id="IPR005944">
    <property type="entry name" value="Pro_iminopeptidase"/>
</dbReference>
<evidence type="ECO:0000256" key="2">
    <source>
        <dbReference type="ARBA" id="ARBA00004496"/>
    </source>
</evidence>
<evidence type="ECO:0000256" key="3">
    <source>
        <dbReference type="ARBA" id="ARBA00010088"/>
    </source>
</evidence>
<organism evidence="11">
    <name type="scientific">viral metagenome</name>
    <dbReference type="NCBI Taxonomy" id="1070528"/>
    <lineage>
        <taxon>unclassified sequences</taxon>
        <taxon>metagenomes</taxon>
        <taxon>organismal metagenomes</taxon>
    </lineage>
</organism>
<evidence type="ECO:0000256" key="6">
    <source>
        <dbReference type="ARBA" id="ARBA00022490"/>
    </source>
</evidence>
<reference evidence="11" key="1">
    <citation type="journal article" date="2020" name="Nature">
        <title>Giant virus diversity and host interactions through global metagenomics.</title>
        <authorList>
            <person name="Schulz F."/>
            <person name="Roux S."/>
            <person name="Paez-Espino D."/>
            <person name="Jungbluth S."/>
            <person name="Walsh D.A."/>
            <person name="Denef V.J."/>
            <person name="McMahon K.D."/>
            <person name="Konstantinidis K.T."/>
            <person name="Eloe-Fadrosh E.A."/>
            <person name="Kyrpides N.C."/>
            <person name="Woyke T."/>
        </authorList>
    </citation>
    <scope>NUCLEOTIDE SEQUENCE</scope>
    <source>
        <strain evidence="11">GVMAG-M-3300023179-4</strain>
    </source>
</reference>
<keyword evidence="5" id="KW-0031">Aminopeptidase</keyword>
<dbReference type="InterPro" id="IPR029058">
    <property type="entry name" value="AB_hydrolase_fold"/>
</dbReference>
<evidence type="ECO:0000256" key="8">
    <source>
        <dbReference type="ARBA" id="ARBA00022801"/>
    </source>
</evidence>
<evidence type="ECO:0000256" key="1">
    <source>
        <dbReference type="ARBA" id="ARBA00001585"/>
    </source>
</evidence>
<dbReference type="AlphaFoldDB" id="A0A6C0H0T8"/>